<sequence>MVYIIKRKVTYCLLLIIVIVGLLIKLSSIQLFALNETKGDNDKKEVIAINNANTNVSNWSIYGSGKLEDTRKGLKLSSESNENVFAISDVQSEAFNYASDVQILDKSAKVALLFGASENGRDSYSVQLVPEQGVIQLRNVEKGNKLVEEVEVNIKEDNIYNLRVKVAEETIKVYWENQYNPVIDTDMSLDDNQYVGLSVSNGSALFQHVVISEFSTNLDSILVEQGDWQPNINGLKGYAEDDEIAEKIYDDKMTNFVLEGNISFKEGENEAGLTFRMNEDGTEGYQVILNKHEAAIEVRIQKADGTILGTSTQSFPSLNGTKHHLEIIVQEEQVTLYLDGYADPAIEIIDNSYSEGFIGLIALTGTAYFQDVYAVPTNEYYKENYRPDYHYTPARGSVSDPNGLVYFEGEYHLFHQDGGKWAHAISDDLINWKHVPVALPWNEHGHVWSGSAVADLENDSGLFTDSGGKGLIAFYTSYNPDLQNGNQKIGLAYSKDKGRTWEYSTDTPIVIENPGQSDEDLGDWDFRDPKVVRDETNDRWIMVVSGGDHIRLFTSTDLLNWEHTDNFGYGEYIRGGVWECPDLFELQVEGTNQKKWVLMVSTGANPNTEGSDAEYFIGELTSEGKFVNDNEAGDVLKTDFGKEFYASMSFANMPDDRRVALAWMTNWDYPFDFPTDGWQGQLTIPRKLQLMDTSDGIRLAQSPIVELETLRHPVFEEKDKHVTPETASDLLKKINEASYEIEMEVEIPSDSPVDEFGIQFREGIEEQTVLGYNVEDHLMFIDRSNSGVTNFSNQFTTLHEAPLFQENKRIKLNVFVDNGSIEVFVNNGEVVFTDVIFPRATSRGMSFFTEGGAVDIVSLEVFRLDDIWERLIDQESSIVTNRKELEMNSGSVQTLHADIQSNKSNEMRPIKWNSSNTDIVEIESSHYRHAKVKAKEVGEVTITASTPDGKIYQEIDVNVYDGKFNTNLTGWNADISADHWITTENGIRGSHSSDAHYMAEERAGDFLYEADMLLDKEGGAGSILFRATKDGSSGYYFNIDPNMNAFRLFYKMNGHMEERMILKKVPAFIETGKVYRVRIEANGPHIRVNVDGENIIDIKDGTFAEGHFGLHVFGGQATYQNVEINNVAEANLIETSFMNASTEQTIYVATSNNGERVIVGKDEEPTNWTLVPTGDEENSFSIRNEGNKAIDLDTEENIIQLYDYLGYDNQRWLIKDNENGTKSILSVFNSQALEVSEQEELMLQDYDPLKASQQWLLSAELN</sequence>
<dbReference type="EMBL" id="JAWZSR010000003">
    <property type="protein sequence ID" value="MDX8045524.1"/>
    <property type="molecule type" value="Genomic_DNA"/>
</dbReference>
<keyword evidence="2" id="KW-1185">Reference proteome</keyword>
<accession>A0ACC6M3I6</accession>
<evidence type="ECO:0000313" key="1">
    <source>
        <dbReference type="EMBL" id="MDX8045524.1"/>
    </source>
</evidence>
<proteinExistence type="predicted"/>
<reference evidence="1" key="1">
    <citation type="submission" date="2023-11" db="EMBL/GenBank/DDBJ databases">
        <title>Gracilibacillus pellucida a moderately halophilic bacterium isolated from saline soil in Xinjiang province.</title>
        <authorList>
            <person name="Zhang Z."/>
            <person name="Tan F."/>
            <person name="Wang Y."/>
            <person name="Xia M."/>
        </authorList>
    </citation>
    <scope>NUCLEOTIDE SEQUENCE</scope>
    <source>
        <strain evidence="1">S3-1-1</strain>
    </source>
</reference>
<gene>
    <name evidence="1" type="ORF">SH601_05945</name>
</gene>
<name>A0ACC6M3I6_9BACI</name>
<dbReference type="Proteomes" id="UP001277972">
    <property type="component" value="Unassembled WGS sequence"/>
</dbReference>
<organism evidence="1 2">
    <name type="scientific">Gracilibacillus pellucidus</name>
    <dbReference type="NCBI Taxonomy" id="3095368"/>
    <lineage>
        <taxon>Bacteria</taxon>
        <taxon>Bacillati</taxon>
        <taxon>Bacillota</taxon>
        <taxon>Bacilli</taxon>
        <taxon>Bacillales</taxon>
        <taxon>Bacillaceae</taxon>
        <taxon>Gracilibacillus</taxon>
    </lineage>
</organism>
<protein>
    <submittedName>
        <fullName evidence="1">GH32 C-terminal domain-containing protein</fullName>
    </submittedName>
</protein>
<comment type="caution">
    <text evidence="1">The sequence shown here is derived from an EMBL/GenBank/DDBJ whole genome shotgun (WGS) entry which is preliminary data.</text>
</comment>
<evidence type="ECO:0000313" key="2">
    <source>
        <dbReference type="Proteomes" id="UP001277972"/>
    </source>
</evidence>